<proteinExistence type="predicted"/>
<dbReference type="EMBL" id="CAADHB010000135">
    <property type="protein sequence ID" value="VFK80639.1"/>
    <property type="molecule type" value="Genomic_DNA"/>
</dbReference>
<accession>A0A450YPL7</accession>
<reference evidence="2" key="1">
    <citation type="submission" date="2019-02" db="EMBL/GenBank/DDBJ databases">
        <authorList>
            <person name="Gruber-Vodicka R. H."/>
            <person name="Seah K. B. B."/>
        </authorList>
    </citation>
    <scope>NUCLEOTIDE SEQUENCE</scope>
    <source>
        <strain evidence="3">BECK_S127</strain>
        <strain evidence="2">BECK_S1320</strain>
        <strain evidence="1">BECK_S1321</strain>
    </source>
</reference>
<evidence type="ECO:0000313" key="1">
    <source>
        <dbReference type="EMBL" id="VFK38445.1"/>
    </source>
</evidence>
<dbReference type="AlphaFoldDB" id="A0A450YPL7"/>
<name>A0A450YPL7_9GAMM</name>
<organism evidence="2">
    <name type="scientific">Candidatus Kentrum sp. SD</name>
    <dbReference type="NCBI Taxonomy" id="2126332"/>
    <lineage>
        <taxon>Bacteria</taxon>
        <taxon>Pseudomonadati</taxon>
        <taxon>Pseudomonadota</taxon>
        <taxon>Gammaproteobacteria</taxon>
        <taxon>Candidatus Kentrum</taxon>
    </lineage>
</organism>
<dbReference type="EMBL" id="CAADFR010000024">
    <property type="protein sequence ID" value="VFK38445.1"/>
    <property type="molecule type" value="Genomic_DNA"/>
</dbReference>
<evidence type="ECO:0000313" key="2">
    <source>
        <dbReference type="EMBL" id="VFK43473.1"/>
    </source>
</evidence>
<protein>
    <submittedName>
        <fullName evidence="2">Uncharacterized protein</fullName>
    </submittedName>
</protein>
<gene>
    <name evidence="3" type="ORF">BECKSD772D_GA0070982_11357</name>
    <name evidence="2" type="ORF">BECKSD772E_GA0070983_10267</name>
    <name evidence="1" type="ORF">BECKSD772F_GA0070984_102429</name>
</gene>
<evidence type="ECO:0000313" key="3">
    <source>
        <dbReference type="EMBL" id="VFK80639.1"/>
    </source>
</evidence>
<dbReference type="EMBL" id="CAADFU010000026">
    <property type="protein sequence ID" value="VFK43473.1"/>
    <property type="molecule type" value="Genomic_DNA"/>
</dbReference>
<sequence>MTERWEHKSERFAFGYVLYWLARSNRLQTGVSPARAPFFQNLCFSETLNDRTLVEKQQCDGILVVAPPRHEVR</sequence>